<dbReference type="AlphaFoldDB" id="A0AAU7QE86"/>
<dbReference type="Gene3D" id="1.10.1790.10">
    <property type="entry name" value="PRD domain"/>
    <property type="match status" value="2"/>
</dbReference>
<dbReference type="InterPro" id="IPR036634">
    <property type="entry name" value="PRD_sf"/>
</dbReference>
<sequence>MKIAKILNNNVVTVIDDHQNEQVVMGRGIGFKKSVGDELNESSIDKVFELKSSELTSRLSELLEEIPLEVVTTADKIITLAKARLSGNLQNSIYISLTDHCNFAIERHKQGMQIRNVLLWEIKRFYQKEYEVGVEALDIIEQRLSVRLPEDEAGFIALHLVNAQLDSQIPEVIHITKIMQEILNIVKCQLGIEYDEKTLSYHRFVTHLRFFAQRLLKQSSTSSEDESLHDLVKNKYVLSYRCAEKIQEYINRQHSYRLTKEELMFLTIHIEQVRAELLEKIVRRYREGKNLLYITKR</sequence>
<dbReference type="PANTHER" id="PTHR30185:SF15">
    <property type="entry name" value="CRYPTIC BETA-GLUCOSIDE BGL OPERON ANTITERMINATOR"/>
    <property type="match status" value="1"/>
</dbReference>
<dbReference type="Pfam" id="PF00874">
    <property type="entry name" value="PRD"/>
    <property type="match status" value="2"/>
</dbReference>
<dbReference type="InterPro" id="IPR011608">
    <property type="entry name" value="PRD"/>
</dbReference>
<dbReference type="InterPro" id="IPR004341">
    <property type="entry name" value="CAT_RNA-bd_dom"/>
</dbReference>
<keyword evidence="2" id="KW-0694">RNA-binding</keyword>
<dbReference type="PANTHER" id="PTHR30185">
    <property type="entry name" value="CRYPTIC BETA-GLUCOSIDE BGL OPERON ANTITERMINATOR"/>
    <property type="match status" value="1"/>
</dbReference>
<keyword evidence="1" id="KW-0677">Repeat</keyword>
<dbReference type="EMBL" id="CP157947">
    <property type="protein sequence ID" value="XBS71497.1"/>
    <property type="molecule type" value="Genomic_DNA"/>
</dbReference>
<dbReference type="GO" id="GO:0003723">
    <property type="term" value="F:RNA binding"/>
    <property type="evidence" value="ECO:0007669"/>
    <property type="project" value="UniProtKB-KW"/>
</dbReference>
<dbReference type="NCBIfam" id="NF007295">
    <property type="entry name" value="PRK09772.1"/>
    <property type="match status" value="1"/>
</dbReference>
<dbReference type="SUPFAM" id="SSF50151">
    <property type="entry name" value="SacY-like RNA-binding domain"/>
    <property type="match status" value="1"/>
</dbReference>
<dbReference type="InterPro" id="IPR036650">
    <property type="entry name" value="CAT_RNA-bd_dom_sf"/>
</dbReference>
<gene>
    <name evidence="8" type="primary">bglG</name>
    <name evidence="8" type="ORF">ABK905_11560</name>
</gene>
<evidence type="ECO:0000256" key="3">
    <source>
        <dbReference type="ARBA" id="ARBA00023015"/>
    </source>
</evidence>
<organism evidence="8">
    <name type="scientific">Acerihabitans sp. KWT182</name>
    <dbReference type="NCBI Taxonomy" id="3157919"/>
    <lineage>
        <taxon>Bacteria</taxon>
        <taxon>Pseudomonadati</taxon>
        <taxon>Pseudomonadota</taxon>
        <taxon>Gammaproteobacteria</taxon>
        <taxon>Enterobacterales</taxon>
        <taxon>Pectobacteriaceae</taxon>
        <taxon>Acerihabitans</taxon>
    </lineage>
</organism>
<dbReference type="Pfam" id="PF03123">
    <property type="entry name" value="CAT_RBD"/>
    <property type="match status" value="1"/>
</dbReference>
<evidence type="ECO:0000259" key="7">
    <source>
        <dbReference type="PROSITE" id="PS51372"/>
    </source>
</evidence>
<reference evidence="8" key="1">
    <citation type="submission" date="2024-06" db="EMBL/GenBank/DDBJ databases">
        <authorList>
            <person name="Coelho C."/>
            <person name="Bento M."/>
            <person name="Garcia E."/>
            <person name="Camelo A."/>
            <person name="Brandao I."/>
            <person name="Espirito Santo C."/>
            <person name="Trovao J."/>
            <person name="Verissimo A."/>
            <person name="Costa J."/>
            <person name="Tiago I."/>
        </authorList>
    </citation>
    <scope>NUCLEOTIDE SEQUENCE</scope>
    <source>
        <strain evidence="8">KWT182</strain>
    </source>
</reference>
<proteinExistence type="inferred from homology"/>
<dbReference type="NCBIfam" id="NF046042">
    <property type="entry name" value="LicT"/>
    <property type="match status" value="1"/>
</dbReference>
<keyword evidence="4" id="KW-0010">Activator</keyword>
<comment type="similarity">
    <text evidence="6">Belongs to the transcriptional antiterminator BglG family.</text>
</comment>
<keyword evidence="3" id="KW-0805">Transcription regulation</keyword>
<protein>
    <submittedName>
        <fullName evidence="8">Transcriptional antiterminator BglG</fullName>
    </submittedName>
</protein>
<dbReference type="PROSITE" id="PS00654">
    <property type="entry name" value="PRD_1"/>
    <property type="match status" value="1"/>
</dbReference>
<dbReference type="PROSITE" id="PS51372">
    <property type="entry name" value="PRD_2"/>
    <property type="match status" value="2"/>
</dbReference>
<evidence type="ECO:0000256" key="1">
    <source>
        <dbReference type="ARBA" id="ARBA00022737"/>
    </source>
</evidence>
<feature type="domain" description="PRD" evidence="7">
    <location>
        <begin position="65"/>
        <end position="170"/>
    </location>
</feature>
<evidence type="ECO:0000256" key="5">
    <source>
        <dbReference type="ARBA" id="ARBA00023163"/>
    </source>
</evidence>
<dbReference type="Gene3D" id="2.30.24.10">
    <property type="entry name" value="CAT RNA-binding domain"/>
    <property type="match status" value="1"/>
</dbReference>
<dbReference type="InterPro" id="IPR001550">
    <property type="entry name" value="Transcrpt_antitermin_CS"/>
</dbReference>
<evidence type="ECO:0000256" key="2">
    <source>
        <dbReference type="ARBA" id="ARBA00022884"/>
    </source>
</evidence>
<accession>A0AAU7QE86</accession>
<dbReference type="InterPro" id="IPR050661">
    <property type="entry name" value="BglG_antiterminators"/>
</dbReference>
<evidence type="ECO:0000313" key="8">
    <source>
        <dbReference type="EMBL" id="XBS71497.1"/>
    </source>
</evidence>
<dbReference type="SUPFAM" id="SSF63520">
    <property type="entry name" value="PTS-regulatory domain, PRD"/>
    <property type="match status" value="2"/>
</dbReference>
<dbReference type="GO" id="GO:0045893">
    <property type="term" value="P:positive regulation of DNA-templated transcription"/>
    <property type="evidence" value="ECO:0007669"/>
    <property type="project" value="InterPro"/>
</dbReference>
<feature type="domain" description="PRD" evidence="7">
    <location>
        <begin position="171"/>
        <end position="280"/>
    </location>
</feature>
<evidence type="ECO:0000256" key="4">
    <source>
        <dbReference type="ARBA" id="ARBA00023159"/>
    </source>
</evidence>
<keyword evidence="5" id="KW-0804">Transcription</keyword>
<evidence type="ECO:0000256" key="6">
    <source>
        <dbReference type="ARBA" id="ARBA00038510"/>
    </source>
</evidence>
<name>A0AAU7QE86_9GAMM</name>
<dbReference type="SMART" id="SM01061">
    <property type="entry name" value="CAT_RBD"/>
    <property type="match status" value="1"/>
</dbReference>